<protein>
    <recommendedName>
        <fullName evidence="2">N-lysine methyltransferase SETD6</fullName>
    </recommendedName>
    <alternativeName>
        <fullName evidence="8">N-lysine methyltransferase setd6</fullName>
    </alternativeName>
    <alternativeName>
        <fullName evidence="7">SET domain-containing protein 6</fullName>
    </alternativeName>
</protein>
<proteinExistence type="predicted"/>
<dbReference type="Pfam" id="PF09273">
    <property type="entry name" value="Rubis-subs-bind"/>
    <property type="match status" value="1"/>
</dbReference>
<dbReference type="CTD" id="79918"/>
<dbReference type="InterPro" id="IPR015353">
    <property type="entry name" value="Rubisco_LSMT_subst-bd"/>
</dbReference>
<keyword evidence="4" id="KW-0808">Transferase</keyword>
<evidence type="ECO:0000256" key="4">
    <source>
        <dbReference type="ARBA" id="ARBA00022679"/>
    </source>
</evidence>
<dbReference type="SUPFAM" id="SSF82199">
    <property type="entry name" value="SET domain"/>
    <property type="match status" value="1"/>
</dbReference>
<dbReference type="GO" id="GO:0005634">
    <property type="term" value="C:nucleus"/>
    <property type="evidence" value="ECO:0007669"/>
    <property type="project" value="UniProtKB-SubCell"/>
</dbReference>
<accession>A0AAJ7THL7</accession>
<evidence type="ECO:0000259" key="9">
    <source>
        <dbReference type="PROSITE" id="PS50280"/>
    </source>
</evidence>
<reference evidence="11" key="1">
    <citation type="submission" date="2025-08" db="UniProtKB">
        <authorList>
            <consortium name="RefSeq"/>
        </authorList>
    </citation>
    <scope>IDENTIFICATION</scope>
    <source>
        <tissue evidence="11">Sperm</tissue>
    </source>
</reference>
<organism evidence="10 11">
    <name type="scientific">Petromyzon marinus</name>
    <name type="common">Sea lamprey</name>
    <dbReference type="NCBI Taxonomy" id="7757"/>
    <lineage>
        <taxon>Eukaryota</taxon>
        <taxon>Metazoa</taxon>
        <taxon>Chordata</taxon>
        <taxon>Craniata</taxon>
        <taxon>Vertebrata</taxon>
        <taxon>Cyclostomata</taxon>
        <taxon>Hyperoartia</taxon>
        <taxon>Petromyzontiformes</taxon>
        <taxon>Petromyzontidae</taxon>
        <taxon>Petromyzon</taxon>
    </lineage>
</organism>
<feature type="domain" description="SET" evidence="9">
    <location>
        <begin position="146"/>
        <end position="371"/>
    </location>
</feature>
<dbReference type="Proteomes" id="UP001318040">
    <property type="component" value="Chromosome 25"/>
</dbReference>
<keyword evidence="5" id="KW-0949">S-adenosyl-L-methionine</keyword>
<dbReference type="RefSeq" id="XP_032816722.1">
    <property type="nucleotide sequence ID" value="XM_032960831.1"/>
</dbReference>
<keyword evidence="6" id="KW-0539">Nucleus</keyword>
<dbReference type="InterPro" id="IPR036464">
    <property type="entry name" value="Rubisco_LSMT_subst-bd_sf"/>
</dbReference>
<dbReference type="GO" id="GO:0016279">
    <property type="term" value="F:protein-lysine N-methyltransferase activity"/>
    <property type="evidence" value="ECO:0007669"/>
    <property type="project" value="InterPro"/>
</dbReference>
<name>A0AAJ7THL7_PETMA</name>
<gene>
    <name evidence="11" type="primary">SETD6</name>
</gene>
<dbReference type="InterPro" id="IPR046341">
    <property type="entry name" value="SET_dom_sf"/>
</dbReference>
<evidence type="ECO:0000256" key="6">
    <source>
        <dbReference type="ARBA" id="ARBA00023242"/>
    </source>
</evidence>
<evidence type="ECO:0000313" key="10">
    <source>
        <dbReference type="Proteomes" id="UP001318040"/>
    </source>
</evidence>
<dbReference type="CDD" id="cd19178">
    <property type="entry name" value="SET_SETD6"/>
    <property type="match status" value="1"/>
</dbReference>
<dbReference type="PROSITE" id="PS50280">
    <property type="entry name" value="SET"/>
    <property type="match status" value="1"/>
</dbReference>
<evidence type="ECO:0000256" key="8">
    <source>
        <dbReference type="ARBA" id="ARBA00073248"/>
    </source>
</evidence>
<evidence type="ECO:0000256" key="7">
    <source>
        <dbReference type="ARBA" id="ARBA00030096"/>
    </source>
</evidence>
<evidence type="ECO:0000256" key="5">
    <source>
        <dbReference type="ARBA" id="ARBA00022691"/>
    </source>
</evidence>
<dbReference type="FunFam" id="3.90.1410.10:FF:000007">
    <property type="entry name" value="Ribosomal lysine N-methyltransferase 4"/>
    <property type="match status" value="1"/>
</dbReference>
<evidence type="ECO:0000256" key="1">
    <source>
        <dbReference type="ARBA" id="ARBA00004123"/>
    </source>
</evidence>
<dbReference type="InterPro" id="IPR044430">
    <property type="entry name" value="SETD6_SET"/>
</dbReference>
<dbReference type="GO" id="GO:0032259">
    <property type="term" value="P:methylation"/>
    <property type="evidence" value="ECO:0007669"/>
    <property type="project" value="UniProtKB-KW"/>
</dbReference>
<dbReference type="FunFam" id="3.90.1420.10:FF:000002">
    <property type="entry name" value="N-lysine methyltransferase SETD6"/>
    <property type="match status" value="1"/>
</dbReference>
<dbReference type="PANTHER" id="PTHR13271:SF34">
    <property type="entry name" value="N-LYSINE METHYLTRANSFERASE SETD6"/>
    <property type="match status" value="1"/>
</dbReference>
<dbReference type="KEGG" id="pmrn:116946022"/>
<comment type="subcellular location">
    <subcellularLocation>
        <location evidence="1">Nucleus</location>
    </subcellularLocation>
</comment>
<evidence type="ECO:0000256" key="3">
    <source>
        <dbReference type="ARBA" id="ARBA00022603"/>
    </source>
</evidence>
<evidence type="ECO:0000313" key="11">
    <source>
        <dbReference type="RefSeq" id="XP_032816722.1"/>
    </source>
</evidence>
<dbReference type="Gene3D" id="3.90.1420.10">
    <property type="entry name" value="Rubisco LSMT, substrate-binding domain"/>
    <property type="match status" value="1"/>
</dbReference>
<dbReference type="SUPFAM" id="SSF81822">
    <property type="entry name" value="RuBisCo LSMT C-terminal, substrate-binding domain"/>
    <property type="match status" value="1"/>
</dbReference>
<dbReference type="PANTHER" id="PTHR13271">
    <property type="entry name" value="UNCHARACTERIZED PUTATIVE METHYLTRANSFERASE"/>
    <property type="match status" value="1"/>
</dbReference>
<dbReference type="InterPro" id="IPR001214">
    <property type="entry name" value="SET_dom"/>
</dbReference>
<dbReference type="AlphaFoldDB" id="A0AAJ7THL7"/>
<dbReference type="Pfam" id="PF00856">
    <property type="entry name" value="SET"/>
    <property type="match status" value="1"/>
</dbReference>
<sequence length="564" mass="63181">MMEMNSRFLLVDEALPLCRSPRRSSTPESLTMVAVVLRSRRSALLLLLLLLVLLLILPPANQQPTMPVCDQAGRRGAANNANDHATETRGSVRTMTLTMETSPAAVLEVDDEVATGGTGKASRHGLDDILQEFESWCSSVNLELSPKVVLSEDGLVDRYGLQAVENISEGEVLFSVPRDALLSSVTTSISQVLEKEAASLKSQSGWVALIVALMYEFTCPNSRWKPYLALCPEPDQLDLPMFWPEEERKRLLRGTGVPEAVHLDLENIELEFNSVVQPFLAAHPTLFDSKQHTLNLYKRMVAFVMAYSFQEPLEEEDEDEKDPNPPIMVPMADILNHVSNHNANLEFTKDCLKMISTRPIAKGEEVYNTYGDLANWQLLHMYGFVEPHPANNNDAAEIQMTTLYKAALQVFGESRKQLVEKKWKVLCEMLLVGEEGAFVIGREGVLTEEELYAALKVLCMSEDELEDYQENEGWEEDDAADESLTNEAIVELHPMWRTLLAESIRLTLAAYGPVQKEDEAMLADPVLSAKLSRRERYALNLRCGQTSILQNLLRLTEGQLMAQV</sequence>
<dbReference type="InterPro" id="IPR050600">
    <property type="entry name" value="SETD3_SETD6_MTase"/>
</dbReference>
<keyword evidence="3 11" id="KW-0489">Methyltransferase</keyword>
<evidence type="ECO:0000256" key="2">
    <source>
        <dbReference type="ARBA" id="ARBA00016973"/>
    </source>
</evidence>
<dbReference type="Gene3D" id="3.90.1410.10">
    <property type="entry name" value="set domain protein methyltransferase, domain 1"/>
    <property type="match status" value="1"/>
</dbReference>
<keyword evidence="10" id="KW-1185">Reference proteome</keyword>